<gene>
    <name evidence="1" type="ORF">ISF26_01415</name>
</gene>
<evidence type="ECO:0000313" key="1">
    <source>
        <dbReference type="EMBL" id="UFP94934.1"/>
    </source>
</evidence>
<keyword evidence="2" id="KW-1185">Reference proteome</keyword>
<accession>A0ABY3PMY7</accession>
<proteinExistence type="predicted"/>
<organism evidence="1 2">
    <name type="scientific">Gloeobacter morelensis MG652769</name>
    <dbReference type="NCBI Taxonomy" id="2781736"/>
    <lineage>
        <taxon>Bacteria</taxon>
        <taxon>Bacillati</taxon>
        <taxon>Cyanobacteriota</taxon>
        <taxon>Cyanophyceae</taxon>
        <taxon>Gloeobacterales</taxon>
        <taxon>Gloeobacteraceae</taxon>
        <taxon>Gloeobacter</taxon>
        <taxon>Gloeobacter morelensis</taxon>
    </lineage>
</organism>
<reference evidence="1 2" key="1">
    <citation type="journal article" date="2021" name="Genome Biol. Evol.">
        <title>Complete Genome Sequencing of a Novel Gloeobacter Species from a Waterfall Cave in Mexico.</title>
        <authorList>
            <person name="Saw J.H."/>
            <person name="Cardona T."/>
            <person name="Montejano G."/>
        </authorList>
    </citation>
    <scope>NUCLEOTIDE SEQUENCE [LARGE SCALE GENOMIC DNA]</scope>
    <source>
        <strain evidence="1">MG652769</strain>
    </source>
</reference>
<protein>
    <submittedName>
        <fullName evidence="1">DUF4276 family protein</fullName>
    </submittedName>
</protein>
<dbReference type="Proteomes" id="UP001054846">
    <property type="component" value="Chromosome"/>
</dbReference>
<sequence>MTLEIKIFVEGGSTGNMQELRQGFDALLDSQKQAARKHRVLWRLAMRGSRQQTYEAFIHATAHHANQIIVLLVDAEERITYQGNKAHVTHLEQRDKWKLSAVCPDRVHLMVQTMETWLVADIDALRRYYGQGFNSSALPQRQNLEEEPKQAIYAALTRATQQTQKGEYAKIKHASQLLGKIRPDRIAARCPRFALLTQWLDKTIAQASNL</sequence>
<dbReference type="Pfam" id="PF14103">
    <property type="entry name" value="DUF4276"/>
    <property type="match status" value="1"/>
</dbReference>
<dbReference type="InterPro" id="IPR025455">
    <property type="entry name" value="DUF4276"/>
</dbReference>
<dbReference type="EMBL" id="CP063845">
    <property type="protein sequence ID" value="UFP94934.1"/>
    <property type="molecule type" value="Genomic_DNA"/>
</dbReference>
<dbReference type="RefSeq" id="WP_230842001.1">
    <property type="nucleotide sequence ID" value="NZ_CP063845.1"/>
</dbReference>
<name>A0ABY3PMY7_9CYAN</name>
<evidence type="ECO:0000313" key="2">
    <source>
        <dbReference type="Proteomes" id="UP001054846"/>
    </source>
</evidence>